<comment type="caution">
    <text evidence="3">The sequence shown here is derived from an EMBL/GenBank/DDBJ whole genome shotgun (WGS) entry which is preliminary data.</text>
</comment>
<keyword evidence="2" id="KW-0472">Membrane</keyword>
<feature type="transmembrane region" description="Helical" evidence="2">
    <location>
        <begin position="622"/>
        <end position="645"/>
    </location>
</feature>
<evidence type="ECO:0008006" key="5">
    <source>
        <dbReference type="Google" id="ProtNLM"/>
    </source>
</evidence>
<dbReference type="OrthoDB" id="2152174at2759"/>
<gene>
    <name evidence="3" type="ORF">LY90DRAFT_709174</name>
</gene>
<feature type="transmembrane region" description="Helical" evidence="2">
    <location>
        <begin position="268"/>
        <end position="288"/>
    </location>
</feature>
<keyword evidence="2" id="KW-0812">Transmembrane</keyword>
<dbReference type="AlphaFoldDB" id="A0A1Y1Z955"/>
<proteinExistence type="predicted"/>
<feature type="region of interest" description="Disordered" evidence="1">
    <location>
        <begin position="91"/>
        <end position="111"/>
    </location>
</feature>
<dbReference type="EMBL" id="MCOG01000436">
    <property type="protein sequence ID" value="ORY06781.1"/>
    <property type="molecule type" value="Genomic_DNA"/>
</dbReference>
<organism evidence="3 4">
    <name type="scientific">Neocallimastix californiae</name>
    <dbReference type="NCBI Taxonomy" id="1754190"/>
    <lineage>
        <taxon>Eukaryota</taxon>
        <taxon>Fungi</taxon>
        <taxon>Fungi incertae sedis</taxon>
        <taxon>Chytridiomycota</taxon>
        <taxon>Chytridiomycota incertae sedis</taxon>
        <taxon>Neocallimastigomycetes</taxon>
        <taxon>Neocallimastigales</taxon>
        <taxon>Neocallimastigaceae</taxon>
        <taxon>Neocallimastix</taxon>
    </lineage>
</organism>
<dbReference type="Proteomes" id="UP000193920">
    <property type="component" value="Unassembled WGS sequence"/>
</dbReference>
<keyword evidence="2" id="KW-1133">Transmembrane helix</keyword>
<feature type="transmembrane region" description="Helical" evidence="2">
    <location>
        <begin position="295"/>
        <end position="316"/>
    </location>
</feature>
<feature type="compositionally biased region" description="Low complexity" evidence="1">
    <location>
        <begin position="95"/>
        <end position="111"/>
    </location>
</feature>
<keyword evidence="4" id="KW-1185">Reference proteome</keyword>
<evidence type="ECO:0000313" key="3">
    <source>
        <dbReference type="EMBL" id="ORY06781.1"/>
    </source>
</evidence>
<evidence type="ECO:0000256" key="2">
    <source>
        <dbReference type="SAM" id="Phobius"/>
    </source>
</evidence>
<reference evidence="3 4" key="1">
    <citation type="submission" date="2016-08" db="EMBL/GenBank/DDBJ databases">
        <title>A Parts List for Fungal Cellulosomes Revealed by Comparative Genomics.</title>
        <authorList>
            <consortium name="DOE Joint Genome Institute"/>
            <person name="Haitjema C.H."/>
            <person name="Gilmore S.P."/>
            <person name="Henske J.K."/>
            <person name="Solomon K.V."/>
            <person name="De Groot R."/>
            <person name="Kuo A."/>
            <person name="Mondo S.J."/>
            <person name="Salamov A.A."/>
            <person name="Labutti K."/>
            <person name="Zhao Z."/>
            <person name="Chiniquy J."/>
            <person name="Barry K."/>
            <person name="Brewer H.M."/>
            <person name="Purvine S.O."/>
            <person name="Wright A.T."/>
            <person name="Boxma B."/>
            <person name="Van Alen T."/>
            <person name="Hackstein J.H."/>
            <person name="Baker S.E."/>
            <person name="Grigoriev I.V."/>
            <person name="O'Malley M.A."/>
        </authorList>
    </citation>
    <scope>NUCLEOTIDE SEQUENCE [LARGE SCALE GENOMIC DNA]</scope>
    <source>
        <strain evidence="3 4">G1</strain>
    </source>
</reference>
<sequence>MSSNRINPDVPNIDLTEVPIYSNQEITIDYENYNNDEENRINNGSSNITNENNQGMMNSYSAHTLFEASTDNSFRVLRSYREYAAEFLNSDESDNNTMSTSSNTDDTSVNESDFIRTKKNTFDICRDQSGSNLKNIVYDIEKSKTVKSTSTSSSRTAAYKNPTLYSVVNHSNLSYDKNYYFDQQYDDLKKEKTDPQLKLQKMILNVPERYDIPTRNKKMISQRILNATLIFMIIIATTLLGLYIYLKINHGYSFPHLKDINDNNRTKIIFISLFMYLAVIIGSVGSALNWKSLLLTYSIFCSLNALALGYLVYGVYDDAFKFTNLPFAWWDTYSSVTRRNIQDEFNCCGFKEPLDGGEISNFCAKEAVVWNIPYEVIYDNFKILRKDNCVNDLNVTVIIKKKKNTNTVDQQPLPSDTVGNNSLISEVTQTTSKKTITTTPISSTTTTSRRASTTTRNNVAATTIIARETTSNKETTTSSIASSSTIMKATSTSSSSDYSKRAIEIDYDNDDEEVIKILNSPIAKYNIYNILNTEEVEENDNRDDKEISNFRVLNKRVYIEEVYDAYQLRTNATNPEIDHEKIKASNYTSLTPEESRAFSKANGLEGCEKKLHEYINKNVAQVFYVLLIFFCIYIITIPVALIFLFKLRRIPSINEFE</sequence>
<feature type="region of interest" description="Disordered" evidence="1">
    <location>
        <begin position="435"/>
        <end position="457"/>
    </location>
</feature>
<accession>A0A1Y1Z955</accession>
<protein>
    <recommendedName>
        <fullName evidence="5">Tetraspanin Tsp2</fullName>
    </recommendedName>
</protein>
<evidence type="ECO:0000256" key="1">
    <source>
        <dbReference type="SAM" id="MobiDB-lite"/>
    </source>
</evidence>
<evidence type="ECO:0000313" key="4">
    <source>
        <dbReference type="Proteomes" id="UP000193920"/>
    </source>
</evidence>
<name>A0A1Y1Z955_9FUNG</name>
<feature type="transmembrane region" description="Helical" evidence="2">
    <location>
        <begin position="224"/>
        <end position="248"/>
    </location>
</feature>